<feature type="transmembrane region" description="Helical" evidence="6">
    <location>
        <begin position="358"/>
        <end position="375"/>
    </location>
</feature>
<feature type="domain" description="Major facilitator superfamily (MFS) profile" evidence="7">
    <location>
        <begin position="12"/>
        <end position="406"/>
    </location>
</feature>
<feature type="transmembrane region" description="Helical" evidence="6">
    <location>
        <begin position="78"/>
        <end position="99"/>
    </location>
</feature>
<dbReference type="PROSITE" id="PS50850">
    <property type="entry name" value="MFS"/>
    <property type="match status" value="1"/>
</dbReference>
<dbReference type="SUPFAM" id="SSF103473">
    <property type="entry name" value="MFS general substrate transporter"/>
    <property type="match status" value="1"/>
</dbReference>
<evidence type="ECO:0000313" key="8">
    <source>
        <dbReference type="EMBL" id="QOV38574.1"/>
    </source>
</evidence>
<feature type="transmembrane region" description="Helical" evidence="6">
    <location>
        <begin position="12"/>
        <end position="30"/>
    </location>
</feature>
<evidence type="ECO:0000256" key="5">
    <source>
        <dbReference type="ARBA" id="ARBA00023136"/>
    </source>
</evidence>
<evidence type="ECO:0000256" key="6">
    <source>
        <dbReference type="SAM" id="Phobius"/>
    </source>
</evidence>
<accession>A0A7M2SQR2</accession>
<evidence type="ECO:0000256" key="2">
    <source>
        <dbReference type="ARBA" id="ARBA00022475"/>
    </source>
</evidence>
<feature type="transmembrane region" description="Helical" evidence="6">
    <location>
        <begin position="227"/>
        <end position="251"/>
    </location>
</feature>
<dbReference type="PANTHER" id="PTHR23513:SF6">
    <property type="entry name" value="MAJOR FACILITATOR SUPERFAMILY ASSOCIATED DOMAIN-CONTAINING PROTEIN"/>
    <property type="match status" value="1"/>
</dbReference>
<feature type="transmembrane region" description="Helical" evidence="6">
    <location>
        <begin position="263"/>
        <end position="282"/>
    </location>
</feature>
<keyword evidence="3 6" id="KW-0812">Transmembrane</keyword>
<dbReference type="GO" id="GO:0005886">
    <property type="term" value="C:plasma membrane"/>
    <property type="evidence" value="ECO:0007669"/>
    <property type="project" value="UniProtKB-SubCell"/>
</dbReference>
<dbReference type="CDD" id="cd06173">
    <property type="entry name" value="MFS_MefA_like"/>
    <property type="match status" value="1"/>
</dbReference>
<feature type="transmembrane region" description="Helical" evidence="6">
    <location>
        <begin position="294"/>
        <end position="312"/>
    </location>
</feature>
<reference evidence="8 9" key="1">
    <citation type="submission" date="2020-10" db="EMBL/GenBank/DDBJ databases">
        <title>Streptomyces ferrugineus complate genome analysis.</title>
        <authorList>
            <person name="Anwar N."/>
        </authorList>
    </citation>
    <scope>NUCLEOTIDE SEQUENCE [LARGE SCALE GENOMIC DNA]</scope>
    <source>
        <strain evidence="8 9">CCTCC AA2014009</strain>
    </source>
</reference>
<keyword evidence="4 6" id="KW-1133">Transmembrane helix</keyword>
<keyword evidence="2" id="KW-1003">Cell membrane</keyword>
<keyword evidence="5 6" id="KW-0472">Membrane</keyword>
<dbReference type="KEGG" id="sfeu:IM697_09455"/>
<gene>
    <name evidence="8" type="ORF">IM697_09455</name>
</gene>
<evidence type="ECO:0000256" key="3">
    <source>
        <dbReference type="ARBA" id="ARBA00022692"/>
    </source>
</evidence>
<dbReference type="InterPro" id="IPR020846">
    <property type="entry name" value="MFS_dom"/>
</dbReference>
<protein>
    <submittedName>
        <fullName evidence="8">MFS transporter</fullName>
    </submittedName>
</protein>
<dbReference type="Proteomes" id="UP000594205">
    <property type="component" value="Chromosome"/>
</dbReference>
<dbReference type="AlphaFoldDB" id="A0A7M2SQR2"/>
<name>A0A7M2SQR2_9ACTN</name>
<dbReference type="GO" id="GO:0022857">
    <property type="term" value="F:transmembrane transporter activity"/>
    <property type="evidence" value="ECO:0007669"/>
    <property type="project" value="InterPro"/>
</dbReference>
<dbReference type="InterPro" id="IPR036259">
    <property type="entry name" value="MFS_trans_sf"/>
</dbReference>
<dbReference type="PANTHER" id="PTHR23513">
    <property type="entry name" value="INTEGRAL MEMBRANE EFFLUX PROTEIN-RELATED"/>
    <property type="match status" value="1"/>
</dbReference>
<dbReference type="Gene3D" id="1.20.1250.20">
    <property type="entry name" value="MFS general substrate transporter like domains"/>
    <property type="match status" value="1"/>
</dbReference>
<feature type="transmembrane region" description="Helical" evidence="6">
    <location>
        <begin position="150"/>
        <end position="167"/>
    </location>
</feature>
<dbReference type="InterPro" id="IPR011701">
    <property type="entry name" value="MFS"/>
</dbReference>
<feature type="transmembrane region" description="Helical" evidence="6">
    <location>
        <begin position="318"/>
        <end position="337"/>
    </location>
</feature>
<organism evidence="8 9">
    <name type="scientific">Streptomyces ferrugineus</name>
    <dbReference type="NCBI Taxonomy" id="1413221"/>
    <lineage>
        <taxon>Bacteria</taxon>
        <taxon>Bacillati</taxon>
        <taxon>Actinomycetota</taxon>
        <taxon>Actinomycetes</taxon>
        <taxon>Kitasatosporales</taxon>
        <taxon>Streptomycetaceae</taxon>
        <taxon>Streptomyces</taxon>
    </lineage>
</organism>
<feature type="transmembrane region" description="Helical" evidence="6">
    <location>
        <begin position="381"/>
        <end position="401"/>
    </location>
</feature>
<comment type="subcellular location">
    <subcellularLocation>
        <location evidence="1">Cell membrane</location>
        <topology evidence="1">Multi-pass membrane protein</topology>
    </subcellularLocation>
</comment>
<evidence type="ECO:0000256" key="1">
    <source>
        <dbReference type="ARBA" id="ARBA00004651"/>
    </source>
</evidence>
<dbReference type="Pfam" id="PF07690">
    <property type="entry name" value="MFS_1"/>
    <property type="match status" value="1"/>
</dbReference>
<dbReference type="EMBL" id="CP063373">
    <property type="protein sequence ID" value="QOV38574.1"/>
    <property type="molecule type" value="Genomic_DNA"/>
</dbReference>
<evidence type="ECO:0000313" key="9">
    <source>
        <dbReference type="Proteomes" id="UP000594205"/>
    </source>
</evidence>
<keyword evidence="9" id="KW-1185">Reference proteome</keyword>
<evidence type="ECO:0000256" key="4">
    <source>
        <dbReference type="ARBA" id="ARBA00022989"/>
    </source>
</evidence>
<evidence type="ECO:0000259" key="7">
    <source>
        <dbReference type="PROSITE" id="PS50850"/>
    </source>
</evidence>
<proteinExistence type="predicted"/>
<sequence>MRYAKMPRMGSRYYVLLTAYLTSSLGNWVYRLALPLLVLHLTGSALSTGVLYAIEYIPFLLLSMPGGVFADRFDRRRLLIAGDATAGVIAGCLGILVVLDVETLWPIYVAAFLLSCVEPVYHPAFQSFLPDIVPSERLGQANAWMQTGDNIMAMAGPAIAGGLVAVFGFEVTVFVNAGSFLVSGAAILLIRVQGGTEPAKAAAPHAKASFLGEIREAVRYIFKDNKVLMAGSLMFTGTNFAIWLIQANFIYYLTDYRGFEPGVIGTVLAAQGVGAVLGAAVAGRLIRRWYPGRILIATTALAGLTTLLLVPVRDPVGIAIVWGLVYALGSINPVAWFTLRQRIVPNHLLGRVVATTRMLAFASIPVAAVAAGAVESSFHDIYVLITIGALLRLLIAGLAYLSPLRRSSSAQTPAEPSPAGADK</sequence>